<reference evidence="2" key="1">
    <citation type="submission" date="2015-03" db="EMBL/GenBank/DDBJ databases">
        <authorList>
            <consortium name="Pathogen Informatics"/>
        </authorList>
    </citation>
    <scope>NUCLEOTIDE SEQUENCE [LARGE SCALE GENOMIC DNA]</scope>
    <source>
        <strain evidence="2">N09902308</strain>
    </source>
</reference>
<organism evidence="1 2">
    <name type="scientific">Mycobacterium tuberculosis</name>
    <dbReference type="NCBI Taxonomy" id="1773"/>
    <lineage>
        <taxon>Bacteria</taxon>
        <taxon>Bacillati</taxon>
        <taxon>Actinomycetota</taxon>
        <taxon>Actinomycetes</taxon>
        <taxon>Mycobacteriales</taxon>
        <taxon>Mycobacteriaceae</taxon>
        <taxon>Mycobacterium</taxon>
        <taxon>Mycobacterium tuberculosis complex</taxon>
    </lineage>
</organism>
<dbReference type="EMBL" id="CSBK01000959">
    <property type="protein sequence ID" value="COY14705.1"/>
    <property type="molecule type" value="Genomic_DNA"/>
</dbReference>
<accession>A0A916P815</accession>
<sequence>MGLTCGWHRPERAGAQRRITGELPVAHERCDLPGAAVFVDDLVAIGNRGLIDAIDRHPRVTGIVVAAVRVPTHVHVGQSQQGVSAIVDQLRQPVGQVLPQIR</sequence>
<dbReference type="AlphaFoldDB" id="A0A916P815"/>
<evidence type="ECO:0000313" key="2">
    <source>
        <dbReference type="Proteomes" id="UP000039021"/>
    </source>
</evidence>
<gene>
    <name evidence="1" type="ORF">ERS007739_02184</name>
</gene>
<name>A0A916P815_MYCTX</name>
<proteinExistence type="predicted"/>
<dbReference type="Proteomes" id="UP000039021">
    <property type="component" value="Unassembled WGS sequence"/>
</dbReference>
<protein>
    <submittedName>
        <fullName evidence="1">Uncharacterized protein</fullName>
    </submittedName>
</protein>
<evidence type="ECO:0000313" key="1">
    <source>
        <dbReference type="EMBL" id="COY14705.1"/>
    </source>
</evidence>
<comment type="caution">
    <text evidence="1">The sequence shown here is derived from an EMBL/GenBank/DDBJ whole genome shotgun (WGS) entry which is preliminary data.</text>
</comment>